<proteinExistence type="predicted"/>
<feature type="domain" description="Helicase ATP-binding" evidence="2">
    <location>
        <begin position="190"/>
        <end position="405"/>
    </location>
</feature>
<dbReference type="Pfam" id="PF18135">
    <property type="entry name" value="Type_ISP_C"/>
    <property type="match status" value="1"/>
</dbReference>
<sequence>MYFEDIISQIFQEDNPHAQGSKFEKLVKKIVQIARDLPHTFDEVYLWSEFNSKFQLKQGDFGIDIMAKSGDEWVAIQCKAYQKDTLELEDLKNFLGCQTLQSSDGTQHFPIVQHYLFHTCKTISKNVQKALLQCQNAQSEPAIAYGFYEIGELGIDWGSCKNGDIESLRTSGKKQLRPHQKEALEKIHSHFIEQGNARGKVIMACGTGKSLLAIRTIDSLVDSGEIALFLAPSLALIDQMIKEFRKESISPSYKLFAVCSDSKVGAEKGSEDLNAQELSLAPTTDPNMLAHAINAIISGGGGSNAHSLESSPKIVIFSTYQSLDVIIDSQKLFNKPLKIIINDEAHRTAGVQKLDETGNVKEISVWQKTHDNDLLNATYRLYLTATPRIFSDKAKDKLAKARKNDNASELLLFSMDDEKLFGKEIYSLRFSQAIDLGLLSDFRVIISYINEKYLADYTNKLTQAQESSSLTLESAGKMVAFTNAMKKRNVSFIDERGKQESYTDTNPMGKALAFHSRISDSTRMAGYFNGEKSVIDRDIVFTHIDGKDNASTKSHKLAWLSEAPKEEARVLSNAKCLTEGIDVPSLDAVCFFDKRDSVVDVVQAVGRAIRKADSKKYGYIILPLVLSDEEIKSYDKTLKGDKFKIVWQTLKALRSHDERLIDEARINEVVSIAGGSGGDTPLPPTELFTLSELFTEMKNAVPKNLGDLQYWENYASKVGDIMQALILRIQALLDSSPAIQELFATFCKALQGNLNASFNESEAIALVAQHIITKPIFECIFPSLDFTTFDKVSAELEKLHTKLLEQGLNAETKTLEKFYTSVRQSAEYAKSDKSKQSLIKNLYDTLFKQAFKKTQEKLGIVYTPIEGVDFIIHSTQYLLQKHFGKSLGDEHIHIADPFTGTGTFITRTIQSGYLDSRLESKFAKELWANEITLLGYYIAQINIATTYHERLTKLNGDSASGEQCGSVVDFVKGTNAKFANLPQNERSEVSLENPQSSHSPTANLRILEEEKQASKSLRGGEIAEAIHTKAQKLDSSNEAKNLSELAKDSRICENTYATPTEIKLFDNLLFTDTFNTYTPDSKGFIGSKDGTQTTIDSLPYLEKNYAKIQEFKNTEFKIFVSNPPYSAGQKSANDDNANEKSPHIDKRISETYRAKSLATSTKNTSFDSFKRAIRFMSDRIGGSGGIIGLVVNGSFLDSNSDDGLRACLADEFDYIYIFNLRGNQRTSGETSRKEGGKFFDSGSRTPVAICFFVKLDSSMDCNALPSDKTRNDNKTSPLSHCETSAGSRGNPKNTDSSDNAQNPNDSRAARFCDDFVGCQGEGEGIYLSGNEQALAADSRKSAQKPTPKPHKAKIYYYDIGDYLDRQTKLNIIQNFKSIESMEAQGLFTLITPNKDYDWINQRDYSFMAFTPMGSTGQKLKPLAINAKGELELEIFELFSQGVVTGKDNWSFNFSKENLAKNIALCIDTYNTEREALAANPAHKLCNDLSKVTWSGSLDKRVRANRELVFDESRIRICSYRPFTKEFLYFDNGYNHSHCQMDKIYPFGNKGEAIAYINGDFENVAIQVLGVGATHQFSALASNGIVDLEHISKGHCFPLYYYERVESNAENGQMTMDYDLVESMDCHAENNARNDKNTAYYKRKDAIRDEALAFFQNAYNDSTITKEDMFYYIYAILNHPAYIAKYKDNLSKMLPRIPLMQDFWGFVASGRALAGLHINYESFCDVASMSVACGAFACLKGDRDTASKNQGGLFEQESREKARQDIAQLGDSDFTLLKPIHFLAKGYKHTIIFNDKLSIVNIPAAAHRHQVNGKSAIEWILDRYKISTDKASGIVNDPNLYESTSGALRGLKGGRYVCALLLSVIEMSARTSEILESMPEYKLL</sequence>
<dbReference type="SUPFAM" id="SSF53335">
    <property type="entry name" value="S-adenosyl-L-methionine-dependent methyltransferases"/>
    <property type="match status" value="1"/>
</dbReference>
<feature type="region of interest" description="Disordered" evidence="1">
    <location>
        <begin position="982"/>
        <end position="1002"/>
    </location>
</feature>
<dbReference type="Pfam" id="PF00271">
    <property type="entry name" value="Helicase_C"/>
    <property type="match status" value="1"/>
</dbReference>
<dbReference type="Gene3D" id="3.40.50.300">
    <property type="entry name" value="P-loop containing nucleotide triphosphate hydrolases"/>
    <property type="match status" value="2"/>
</dbReference>
<dbReference type="SMART" id="SM00487">
    <property type="entry name" value="DEXDc"/>
    <property type="match status" value="1"/>
</dbReference>
<dbReference type="InterPro" id="IPR014001">
    <property type="entry name" value="Helicase_ATP-bd"/>
</dbReference>
<dbReference type="CDD" id="cd18785">
    <property type="entry name" value="SF2_C"/>
    <property type="match status" value="1"/>
</dbReference>
<evidence type="ECO:0000313" key="4">
    <source>
        <dbReference type="Proteomes" id="UP000018688"/>
    </source>
</evidence>
<dbReference type="REBASE" id="94944">
    <property type="entry name" value="Hca12740ORF536P"/>
</dbReference>
<feature type="compositionally biased region" description="Polar residues" evidence="1">
    <location>
        <begin position="1274"/>
        <end position="1304"/>
    </location>
</feature>
<accession>V8CJN9</accession>
<dbReference type="PATRIC" id="fig|1357399.3.peg.561"/>
<gene>
    <name evidence="3" type="ORF">HMPREF2087_00536</name>
</gene>
<dbReference type="PROSITE" id="PS51192">
    <property type="entry name" value="HELICASE_ATP_BIND_1"/>
    <property type="match status" value="1"/>
</dbReference>
<dbReference type="InterPro" id="IPR029063">
    <property type="entry name" value="SAM-dependent_MTases_sf"/>
</dbReference>
<dbReference type="RefSeq" id="WP_023929453.1">
    <property type="nucleotide sequence ID" value="NZ_KI669458.1"/>
</dbReference>
<evidence type="ECO:0000313" key="3">
    <source>
        <dbReference type="EMBL" id="ETD27618.1"/>
    </source>
</evidence>
<dbReference type="eggNOG" id="COG4889">
    <property type="taxonomic scope" value="Bacteria"/>
</dbReference>
<dbReference type="InterPro" id="IPR006935">
    <property type="entry name" value="Helicase/UvrB_N"/>
</dbReference>
<dbReference type="PANTHER" id="PTHR47396:SF1">
    <property type="entry name" value="ATP-DEPENDENT HELICASE IRC3-RELATED"/>
    <property type="match status" value="1"/>
</dbReference>
<dbReference type="PANTHER" id="PTHR47396">
    <property type="entry name" value="TYPE I RESTRICTION ENZYME ECOKI R PROTEIN"/>
    <property type="match status" value="1"/>
</dbReference>
<name>V8CJN9_9HELI</name>
<dbReference type="eggNOG" id="COG0286">
    <property type="taxonomic scope" value="Bacteria"/>
</dbReference>
<keyword evidence="4" id="KW-1185">Reference proteome</keyword>
<dbReference type="GO" id="GO:0003677">
    <property type="term" value="F:DNA binding"/>
    <property type="evidence" value="ECO:0007669"/>
    <property type="project" value="InterPro"/>
</dbReference>
<dbReference type="SUPFAM" id="SSF52980">
    <property type="entry name" value="Restriction endonuclease-like"/>
    <property type="match status" value="1"/>
</dbReference>
<dbReference type="InterPro" id="IPR053980">
    <property type="entry name" value="ISP_coupler"/>
</dbReference>
<dbReference type="GO" id="GO:0005524">
    <property type="term" value="F:ATP binding"/>
    <property type="evidence" value="ECO:0007669"/>
    <property type="project" value="InterPro"/>
</dbReference>
<dbReference type="SMART" id="SM00490">
    <property type="entry name" value="HELICc"/>
    <property type="match status" value="1"/>
</dbReference>
<feature type="region of interest" description="Disordered" evidence="1">
    <location>
        <begin position="1267"/>
        <end position="1304"/>
    </location>
</feature>
<dbReference type="InterPro" id="IPR050742">
    <property type="entry name" value="Helicase_Restrict-Modif_Enz"/>
</dbReference>
<dbReference type="EMBL" id="AZJJ01000001">
    <property type="protein sequence ID" value="ETD27618.1"/>
    <property type="molecule type" value="Genomic_DNA"/>
</dbReference>
<dbReference type="STRING" id="1357399.HMPREF2087_00536"/>
<feature type="compositionally biased region" description="Polar residues" evidence="1">
    <location>
        <begin position="990"/>
        <end position="1002"/>
    </location>
</feature>
<protein>
    <recommendedName>
        <fullName evidence="2">Helicase ATP-binding domain-containing protein</fullName>
    </recommendedName>
</protein>
<dbReference type="InterPro" id="IPR011335">
    <property type="entry name" value="Restrct_endonuc-II-like"/>
</dbReference>
<reference evidence="3 4" key="1">
    <citation type="submission" date="2013-10" db="EMBL/GenBank/DDBJ databases">
        <title>The Genome Sequence of Helicobacter canis NCTC 12740.</title>
        <authorList>
            <consortium name="The Broad Institute Genomics Platform"/>
            <person name="Earl A."/>
            <person name="Fox J.G."/>
            <person name="Shen Z."/>
            <person name="Young S.K."/>
            <person name="Zeng Q."/>
            <person name="Gargeya S."/>
            <person name="Fitzgerald M."/>
            <person name="Abouelleil A."/>
            <person name="Alvarado L."/>
            <person name="Chapman S.B."/>
            <person name="Gainer-Dewar J."/>
            <person name="Goldberg J."/>
            <person name="Griggs A."/>
            <person name="Gujja S."/>
            <person name="Hansen M."/>
            <person name="Howarth C."/>
            <person name="Imamovic A."/>
            <person name="Ireland A."/>
            <person name="Larimer J."/>
            <person name="McCowan C."/>
            <person name="Murphy C."/>
            <person name="Pearson M."/>
            <person name="Poon T.W."/>
            <person name="Priest M."/>
            <person name="Roberts A."/>
            <person name="Saif S."/>
            <person name="Shea T."/>
            <person name="Sykes S."/>
            <person name="Wortman J."/>
            <person name="Nusbaum C."/>
            <person name="Birren B."/>
        </authorList>
    </citation>
    <scope>NUCLEOTIDE SEQUENCE [LARGE SCALE GENOMIC DNA]</scope>
    <source>
        <strain evidence="3 4">NCTC 12740</strain>
    </source>
</reference>
<dbReference type="HOGENOM" id="CLU_002151_1_0_7"/>
<dbReference type="Pfam" id="PF04851">
    <property type="entry name" value="ResIII"/>
    <property type="match status" value="1"/>
</dbReference>
<dbReference type="InterPro" id="IPR001650">
    <property type="entry name" value="Helicase_C-like"/>
</dbReference>
<organism evidence="3 4">
    <name type="scientific">Helicobacter canis NCTC 12740</name>
    <dbReference type="NCBI Taxonomy" id="1357399"/>
    <lineage>
        <taxon>Bacteria</taxon>
        <taxon>Pseudomonadati</taxon>
        <taxon>Campylobacterota</taxon>
        <taxon>Epsilonproteobacteria</taxon>
        <taxon>Campylobacterales</taxon>
        <taxon>Helicobacteraceae</taxon>
        <taxon>Helicobacter</taxon>
    </lineage>
</organism>
<comment type="caution">
    <text evidence="3">The sequence shown here is derived from an EMBL/GenBank/DDBJ whole genome shotgun (WGS) entry which is preliminary data.</text>
</comment>
<dbReference type="GO" id="GO:0005829">
    <property type="term" value="C:cytosol"/>
    <property type="evidence" value="ECO:0007669"/>
    <property type="project" value="TreeGrafter"/>
</dbReference>
<dbReference type="InterPro" id="IPR027417">
    <property type="entry name" value="P-loop_NTPase"/>
</dbReference>
<dbReference type="GO" id="GO:0016787">
    <property type="term" value="F:hydrolase activity"/>
    <property type="evidence" value="ECO:0007669"/>
    <property type="project" value="InterPro"/>
</dbReference>
<dbReference type="InterPro" id="IPR041635">
    <property type="entry name" value="Type_ISP_LLaBIII_C"/>
</dbReference>
<dbReference type="InterPro" id="IPR039442">
    <property type="entry name" value="Mrr-like_dom"/>
</dbReference>
<evidence type="ECO:0000259" key="2">
    <source>
        <dbReference type="PROSITE" id="PS51192"/>
    </source>
</evidence>
<dbReference type="Pfam" id="PF22240">
    <property type="entry name" value="ISP_coupler"/>
    <property type="match status" value="1"/>
</dbReference>
<dbReference type="Proteomes" id="UP000018688">
    <property type="component" value="Unassembled WGS sequence"/>
</dbReference>
<dbReference type="SUPFAM" id="SSF52540">
    <property type="entry name" value="P-loop containing nucleoside triphosphate hydrolases"/>
    <property type="match status" value="2"/>
</dbReference>
<evidence type="ECO:0000256" key="1">
    <source>
        <dbReference type="SAM" id="MobiDB-lite"/>
    </source>
</evidence>
<dbReference type="Gene3D" id="3.40.50.150">
    <property type="entry name" value="Vaccinia Virus protein VP39"/>
    <property type="match status" value="1"/>
</dbReference>
<dbReference type="Pfam" id="PF13156">
    <property type="entry name" value="Mrr_cat_2"/>
    <property type="match status" value="1"/>
</dbReference>